<evidence type="ECO:0000256" key="1">
    <source>
        <dbReference type="SAM" id="MobiDB-lite"/>
    </source>
</evidence>
<sequence length="118" mass="13432">MNLDRDNQKKSPKPPETSAEKDKRPQAGMSDSTVREETGLNQYGGKTILKTRHTIAGSSKVVHSYEKIYKDRDGITVKQETYDSNWKIISTWSQTGWTDAMRLCIGSEHNATRIQFLL</sequence>
<keyword evidence="3" id="KW-1185">Reference proteome</keyword>
<dbReference type="AlphaFoldDB" id="A0ABD3I4R5"/>
<proteinExistence type="predicted"/>
<gene>
    <name evidence="2" type="ORF">R1sor_011511</name>
</gene>
<protein>
    <submittedName>
        <fullName evidence="2">Uncharacterized protein</fullName>
    </submittedName>
</protein>
<evidence type="ECO:0000313" key="3">
    <source>
        <dbReference type="Proteomes" id="UP001633002"/>
    </source>
</evidence>
<name>A0ABD3I4R5_9MARC</name>
<dbReference type="Proteomes" id="UP001633002">
    <property type="component" value="Unassembled WGS sequence"/>
</dbReference>
<reference evidence="2 3" key="1">
    <citation type="submission" date="2024-09" db="EMBL/GenBank/DDBJ databases">
        <title>Chromosome-scale assembly of Riccia sorocarpa.</title>
        <authorList>
            <person name="Paukszto L."/>
        </authorList>
    </citation>
    <scope>NUCLEOTIDE SEQUENCE [LARGE SCALE GENOMIC DNA]</scope>
    <source>
        <strain evidence="2">LP-2024</strain>
        <tissue evidence="2">Aerial parts of the thallus</tissue>
    </source>
</reference>
<evidence type="ECO:0000313" key="2">
    <source>
        <dbReference type="EMBL" id="KAL3697435.1"/>
    </source>
</evidence>
<organism evidence="2 3">
    <name type="scientific">Riccia sorocarpa</name>
    <dbReference type="NCBI Taxonomy" id="122646"/>
    <lineage>
        <taxon>Eukaryota</taxon>
        <taxon>Viridiplantae</taxon>
        <taxon>Streptophyta</taxon>
        <taxon>Embryophyta</taxon>
        <taxon>Marchantiophyta</taxon>
        <taxon>Marchantiopsida</taxon>
        <taxon>Marchantiidae</taxon>
        <taxon>Marchantiales</taxon>
        <taxon>Ricciaceae</taxon>
        <taxon>Riccia</taxon>
    </lineage>
</organism>
<dbReference type="EMBL" id="JBJQOH010000002">
    <property type="protein sequence ID" value="KAL3697435.1"/>
    <property type="molecule type" value="Genomic_DNA"/>
</dbReference>
<accession>A0ABD3I4R5</accession>
<comment type="caution">
    <text evidence="2">The sequence shown here is derived from an EMBL/GenBank/DDBJ whole genome shotgun (WGS) entry which is preliminary data.</text>
</comment>
<feature type="region of interest" description="Disordered" evidence="1">
    <location>
        <begin position="1"/>
        <end position="45"/>
    </location>
</feature>